<dbReference type="InterPro" id="IPR051011">
    <property type="entry name" value="Metal_resp_trans_reg"/>
</dbReference>
<dbReference type="Gene3D" id="1.10.10.10">
    <property type="entry name" value="Winged helix-like DNA-binding domain superfamily/Winged helix DNA-binding domain"/>
    <property type="match status" value="1"/>
</dbReference>
<dbReference type="PANTHER" id="PTHR43132:SF2">
    <property type="entry name" value="ARSENICAL RESISTANCE OPERON REPRESSOR ARSR-RELATED"/>
    <property type="match status" value="1"/>
</dbReference>
<dbReference type="InterPro" id="IPR036390">
    <property type="entry name" value="WH_DNA-bd_sf"/>
</dbReference>
<dbReference type="SMART" id="SM00418">
    <property type="entry name" value="HTH_ARSR"/>
    <property type="match status" value="1"/>
</dbReference>
<dbReference type="Pfam" id="PF12840">
    <property type="entry name" value="HTH_20"/>
    <property type="match status" value="1"/>
</dbReference>
<keyword evidence="2" id="KW-0238">DNA-binding</keyword>
<dbReference type="EMBL" id="BSOS01000090">
    <property type="protein sequence ID" value="GLR68524.1"/>
    <property type="molecule type" value="Genomic_DNA"/>
</dbReference>
<dbReference type="NCBIfam" id="NF033788">
    <property type="entry name" value="HTH_metalloreg"/>
    <property type="match status" value="1"/>
</dbReference>
<evidence type="ECO:0000256" key="3">
    <source>
        <dbReference type="ARBA" id="ARBA00023163"/>
    </source>
</evidence>
<keyword evidence="1" id="KW-0805">Transcription regulation</keyword>
<dbReference type="InterPro" id="IPR001845">
    <property type="entry name" value="HTH_ArsR_DNA-bd_dom"/>
</dbReference>
<dbReference type="RefSeq" id="WP_284259368.1">
    <property type="nucleotide sequence ID" value="NZ_BSOS01000090.1"/>
</dbReference>
<dbReference type="PANTHER" id="PTHR43132">
    <property type="entry name" value="ARSENICAL RESISTANCE OPERON REPRESSOR ARSR-RELATED"/>
    <property type="match status" value="1"/>
</dbReference>
<accession>A0ABQ6A8H8</accession>
<evidence type="ECO:0000256" key="1">
    <source>
        <dbReference type="ARBA" id="ARBA00023015"/>
    </source>
</evidence>
<reference evidence="6" key="1">
    <citation type="journal article" date="2019" name="Int. J. Syst. Evol. Microbiol.">
        <title>The Global Catalogue of Microorganisms (GCM) 10K type strain sequencing project: providing services to taxonomists for standard genome sequencing and annotation.</title>
        <authorList>
            <consortium name="The Broad Institute Genomics Platform"/>
            <consortium name="The Broad Institute Genome Sequencing Center for Infectious Disease"/>
            <person name="Wu L."/>
            <person name="Ma J."/>
        </authorList>
    </citation>
    <scope>NUCLEOTIDE SEQUENCE [LARGE SCALE GENOMIC DNA]</scope>
    <source>
        <strain evidence="6">NBRC 112502</strain>
    </source>
</reference>
<sequence length="108" mass="11523">MEKDTALAALGALAQGARLDIFRLLVQAGSDGLPAGQIAGRLGLPANTLSFHLNQLRHAGLISFRRESRSLIYAAEYSAMNALLAYLTENCCQGNPGACLPPKEMNHD</sequence>
<dbReference type="CDD" id="cd00090">
    <property type="entry name" value="HTH_ARSR"/>
    <property type="match status" value="1"/>
</dbReference>
<dbReference type="InterPro" id="IPR011991">
    <property type="entry name" value="ArsR-like_HTH"/>
</dbReference>
<dbReference type="PRINTS" id="PR00778">
    <property type="entry name" value="HTHARSR"/>
</dbReference>
<comment type="caution">
    <text evidence="5">The sequence shown here is derived from an EMBL/GenBank/DDBJ whole genome shotgun (WGS) entry which is preliminary data.</text>
</comment>
<dbReference type="PROSITE" id="PS50987">
    <property type="entry name" value="HTH_ARSR_2"/>
    <property type="match status" value="1"/>
</dbReference>
<keyword evidence="6" id="KW-1185">Reference proteome</keyword>
<feature type="domain" description="HTH arsR-type" evidence="4">
    <location>
        <begin position="1"/>
        <end position="95"/>
    </location>
</feature>
<dbReference type="Proteomes" id="UP001156641">
    <property type="component" value="Unassembled WGS sequence"/>
</dbReference>
<gene>
    <name evidence="5" type="ORF">GCM10010909_32050</name>
</gene>
<protein>
    <submittedName>
        <fullName evidence="5">Transcriptional regulator</fullName>
    </submittedName>
</protein>
<keyword evidence="3" id="KW-0804">Transcription</keyword>
<evidence type="ECO:0000256" key="2">
    <source>
        <dbReference type="ARBA" id="ARBA00023125"/>
    </source>
</evidence>
<dbReference type="InterPro" id="IPR036388">
    <property type="entry name" value="WH-like_DNA-bd_sf"/>
</dbReference>
<name>A0ABQ6A8H8_9PROT</name>
<evidence type="ECO:0000313" key="6">
    <source>
        <dbReference type="Proteomes" id="UP001156641"/>
    </source>
</evidence>
<proteinExistence type="predicted"/>
<evidence type="ECO:0000313" key="5">
    <source>
        <dbReference type="EMBL" id="GLR68524.1"/>
    </source>
</evidence>
<evidence type="ECO:0000259" key="4">
    <source>
        <dbReference type="PROSITE" id="PS50987"/>
    </source>
</evidence>
<organism evidence="5 6">
    <name type="scientific">Acidocella aquatica</name>
    <dbReference type="NCBI Taxonomy" id="1922313"/>
    <lineage>
        <taxon>Bacteria</taxon>
        <taxon>Pseudomonadati</taxon>
        <taxon>Pseudomonadota</taxon>
        <taxon>Alphaproteobacteria</taxon>
        <taxon>Acetobacterales</taxon>
        <taxon>Acidocellaceae</taxon>
        <taxon>Acidocella</taxon>
    </lineage>
</organism>
<dbReference type="SUPFAM" id="SSF46785">
    <property type="entry name" value="Winged helix' DNA-binding domain"/>
    <property type="match status" value="1"/>
</dbReference>